<evidence type="ECO:0000313" key="2">
    <source>
        <dbReference type="Proteomes" id="UP000887572"/>
    </source>
</evidence>
<feature type="region of interest" description="Disordered" evidence="1">
    <location>
        <begin position="24"/>
        <end position="100"/>
    </location>
</feature>
<reference evidence="3" key="1">
    <citation type="submission" date="2022-11" db="UniProtKB">
        <authorList>
            <consortium name="WormBaseParasite"/>
        </authorList>
    </citation>
    <scope>IDENTIFICATION</scope>
</reference>
<evidence type="ECO:0000256" key="1">
    <source>
        <dbReference type="SAM" id="MobiDB-lite"/>
    </source>
</evidence>
<name>A0A914HZM1_GLORO</name>
<proteinExistence type="predicted"/>
<keyword evidence="2" id="KW-1185">Reference proteome</keyword>
<sequence length="100" mass="12020">MIRIYFVLSRRAVQVQHRYNQGETNANNLKLDFQQEEVHSEGRRSKTPSRPGTQSKKHREGTPGERRRLILPRRRRREKAEAKVLQYKRDPKLIRGNRCR</sequence>
<protein>
    <submittedName>
        <fullName evidence="3">Uncharacterized protein</fullName>
    </submittedName>
</protein>
<feature type="compositionally biased region" description="Basic and acidic residues" evidence="1">
    <location>
        <begin position="78"/>
        <end position="93"/>
    </location>
</feature>
<dbReference type="AlphaFoldDB" id="A0A914HZM1"/>
<evidence type="ECO:0000313" key="3">
    <source>
        <dbReference type="WBParaSite" id="Gr19_v10_g6133.t1"/>
    </source>
</evidence>
<dbReference type="Proteomes" id="UP000887572">
    <property type="component" value="Unplaced"/>
</dbReference>
<dbReference type="WBParaSite" id="Gr19_v10_g6133.t1">
    <property type="protein sequence ID" value="Gr19_v10_g6133.t1"/>
    <property type="gene ID" value="Gr19_v10_g6133"/>
</dbReference>
<accession>A0A914HZM1</accession>
<organism evidence="2 3">
    <name type="scientific">Globodera rostochiensis</name>
    <name type="common">Golden nematode worm</name>
    <name type="synonym">Heterodera rostochiensis</name>
    <dbReference type="NCBI Taxonomy" id="31243"/>
    <lineage>
        <taxon>Eukaryota</taxon>
        <taxon>Metazoa</taxon>
        <taxon>Ecdysozoa</taxon>
        <taxon>Nematoda</taxon>
        <taxon>Chromadorea</taxon>
        <taxon>Rhabditida</taxon>
        <taxon>Tylenchina</taxon>
        <taxon>Tylenchomorpha</taxon>
        <taxon>Tylenchoidea</taxon>
        <taxon>Heteroderidae</taxon>
        <taxon>Heteroderinae</taxon>
        <taxon>Globodera</taxon>
    </lineage>
</organism>